<dbReference type="RefSeq" id="WP_253568116.1">
    <property type="nucleotide sequence ID" value="NZ_JAMZEK010000003.1"/>
</dbReference>
<name>A0ABT1FHF6_9GAMM</name>
<dbReference type="Proteomes" id="UP001204615">
    <property type="component" value="Unassembled WGS sequence"/>
</dbReference>
<dbReference type="GO" id="GO:0008168">
    <property type="term" value="F:methyltransferase activity"/>
    <property type="evidence" value="ECO:0007669"/>
    <property type="project" value="UniProtKB-KW"/>
</dbReference>
<dbReference type="InterPro" id="IPR029063">
    <property type="entry name" value="SAM-dependent_MTases_sf"/>
</dbReference>
<dbReference type="PANTHER" id="PTHR43861:SF6">
    <property type="entry name" value="METHYLTRANSFERASE TYPE 11"/>
    <property type="match status" value="1"/>
</dbReference>
<dbReference type="PANTHER" id="PTHR43861">
    <property type="entry name" value="TRANS-ACONITATE 2-METHYLTRANSFERASE-RELATED"/>
    <property type="match status" value="1"/>
</dbReference>
<reference evidence="1 2" key="1">
    <citation type="submission" date="2022-06" db="EMBL/GenBank/DDBJ databases">
        <title>Dyella sp. Sa strain:Sa Genome sequencing.</title>
        <authorList>
            <person name="Park S."/>
        </authorList>
    </citation>
    <scope>NUCLEOTIDE SEQUENCE [LARGE SCALE GENOMIC DNA]</scope>
    <source>
        <strain evidence="1 2">Sa</strain>
    </source>
</reference>
<accession>A0ABT1FHF6</accession>
<sequence length="271" mass="30851">MQKHNGTSPPKETAEDYIQHQYKTTQRILAMYPGFNVSGKNVLELGCGLGGRAAYIASLGASSVEGVDINRDEIENAQRICREEFPELHGKLSFRAVGEDDSWGRESYDVVILIDAIEHVVSPVSVVRRAYECLRPGGVMYFSSIGWFSAYGSHTGLFPFVNVFFSDLSILNAMRWMLQQPWYQPSRHDSNPPVARWEWLYDLKDRPGEHLNKITINEVRKLLRYSKFSKTHLHLFPLGHNGAVRALARLMNRLPGLRELSHGYFVATCHK</sequence>
<dbReference type="Pfam" id="PF13489">
    <property type="entry name" value="Methyltransf_23"/>
    <property type="match status" value="1"/>
</dbReference>
<evidence type="ECO:0000313" key="1">
    <source>
        <dbReference type="EMBL" id="MCP1375558.1"/>
    </source>
</evidence>
<gene>
    <name evidence="1" type="ORF">NC595_16040</name>
</gene>
<keyword evidence="2" id="KW-1185">Reference proteome</keyword>
<evidence type="ECO:0000313" key="2">
    <source>
        <dbReference type="Proteomes" id="UP001204615"/>
    </source>
</evidence>
<proteinExistence type="predicted"/>
<dbReference type="CDD" id="cd02440">
    <property type="entry name" value="AdoMet_MTases"/>
    <property type="match status" value="1"/>
</dbReference>
<dbReference type="Gene3D" id="3.40.50.150">
    <property type="entry name" value="Vaccinia Virus protein VP39"/>
    <property type="match status" value="1"/>
</dbReference>
<keyword evidence="1" id="KW-0808">Transferase</keyword>
<dbReference type="GO" id="GO:0032259">
    <property type="term" value="P:methylation"/>
    <property type="evidence" value="ECO:0007669"/>
    <property type="project" value="UniProtKB-KW"/>
</dbReference>
<comment type="caution">
    <text evidence="1">The sequence shown here is derived from an EMBL/GenBank/DDBJ whole genome shotgun (WGS) entry which is preliminary data.</text>
</comment>
<organism evidence="1 2">
    <name type="scientific">Dyella lutea</name>
    <dbReference type="NCBI Taxonomy" id="2950441"/>
    <lineage>
        <taxon>Bacteria</taxon>
        <taxon>Pseudomonadati</taxon>
        <taxon>Pseudomonadota</taxon>
        <taxon>Gammaproteobacteria</taxon>
        <taxon>Lysobacterales</taxon>
        <taxon>Rhodanobacteraceae</taxon>
        <taxon>Dyella</taxon>
    </lineage>
</organism>
<dbReference type="EMBL" id="JAMZEK010000003">
    <property type="protein sequence ID" value="MCP1375558.1"/>
    <property type="molecule type" value="Genomic_DNA"/>
</dbReference>
<protein>
    <submittedName>
        <fullName evidence="1">Class I SAM-dependent methyltransferase</fullName>
    </submittedName>
</protein>
<keyword evidence="1" id="KW-0489">Methyltransferase</keyword>
<dbReference type="SUPFAM" id="SSF53335">
    <property type="entry name" value="S-adenosyl-L-methionine-dependent methyltransferases"/>
    <property type="match status" value="1"/>
</dbReference>